<dbReference type="RefSeq" id="WP_160332996.1">
    <property type="nucleotide sequence ID" value="NZ_WSRS01000050.1"/>
</dbReference>
<comment type="caution">
    <text evidence="5">The sequence shown here is derived from an EMBL/GenBank/DDBJ whole genome shotgun (WGS) entry which is preliminary data.</text>
</comment>
<feature type="binding site" evidence="4">
    <location>
        <position position="99"/>
    </location>
    <ligand>
        <name>S-adenosyl-L-methionine</name>
        <dbReference type="ChEBI" id="CHEBI:59789"/>
    </ligand>
</feature>
<feature type="binding site" evidence="4">
    <location>
        <begin position="127"/>
        <end position="128"/>
    </location>
    <ligand>
        <name>S-adenosyl-L-methionine</name>
        <dbReference type="ChEBI" id="CHEBI:59789"/>
    </ligand>
</feature>
<dbReference type="GO" id="GO:0008757">
    <property type="term" value="F:S-adenosylmethionine-dependent methyltransferase activity"/>
    <property type="evidence" value="ECO:0007669"/>
    <property type="project" value="TreeGrafter"/>
</dbReference>
<proteinExistence type="inferred from homology"/>
<dbReference type="PANTHER" id="PTHR10509:SF14">
    <property type="entry name" value="CAFFEOYL-COA O-METHYLTRANSFERASE 3-RELATED"/>
    <property type="match status" value="1"/>
</dbReference>
<dbReference type="Pfam" id="PF01596">
    <property type="entry name" value="Methyltransf_3"/>
    <property type="match status" value="1"/>
</dbReference>
<comment type="similarity">
    <text evidence="4">Belongs to the class I-like SAM-binding methyltransferase superfamily. Cation-dependent O-methyltransferase family.</text>
</comment>
<organism evidence="5 6">
    <name type="scientific">Streptococcus danieliae</name>
    <dbReference type="NCBI Taxonomy" id="747656"/>
    <lineage>
        <taxon>Bacteria</taxon>
        <taxon>Bacillati</taxon>
        <taxon>Bacillota</taxon>
        <taxon>Bacilli</taxon>
        <taxon>Lactobacillales</taxon>
        <taxon>Streptococcaceae</taxon>
        <taxon>Streptococcus</taxon>
    </lineage>
</organism>
<evidence type="ECO:0000313" key="6">
    <source>
        <dbReference type="Proteomes" id="UP000461595"/>
    </source>
</evidence>
<comment type="catalytic activity">
    <reaction evidence="4">
        <text>5-hydroxyuridine(34) in tRNA + S-adenosyl-L-methionine = 5-methoxyuridine(34) in tRNA + S-adenosyl-L-homocysteine + H(+)</text>
        <dbReference type="Rhea" id="RHEA:60524"/>
        <dbReference type="Rhea" id="RHEA-COMP:13381"/>
        <dbReference type="Rhea" id="RHEA-COMP:15591"/>
        <dbReference type="ChEBI" id="CHEBI:15378"/>
        <dbReference type="ChEBI" id="CHEBI:57856"/>
        <dbReference type="ChEBI" id="CHEBI:59789"/>
        <dbReference type="ChEBI" id="CHEBI:136877"/>
        <dbReference type="ChEBI" id="CHEBI:143860"/>
    </reaction>
</comment>
<comment type="function">
    <text evidence="4">Catalyzes the methylation of 5-hydroxyuridine (ho5U) to form 5-methoxyuridine (mo5U) at position 34 in tRNAs.</text>
</comment>
<dbReference type="InterPro" id="IPR050362">
    <property type="entry name" value="Cation-dep_OMT"/>
</dbReference>
<reference evidence="5 6" key="1">
    <citation type="submission" date="2019-12" db="EMBL/GenBank/DDBJ databases">
        <title>Microbes associate with the intestines of laboratory mice.</title>
        <authorList>
            <person name="Navarre W."/>
            <person name="Wong E."/>
        </authorList>
    </citation>
    <scope>NUCLEOTIDE SEQUENCE [LARGE SCALE GENOMIC DNA]</scope>
    <source>
        <strain evidence="5 6">NM51_B2-22</strain>
    </source>
</reference>
<keyword evidence="3 4" id="KW-0949">S-adenosyl-L-methionine</keyword>
<comment type="caution">
    <text evidence="4">Lacks conserved residue(s) required for the propagation of feature annotation.</text>
</comment>
<dbReference type="GO" id="GO:0030488">
    <property type="term" value="P:tRNA methylation"/>
    <property type="evidence" value="ECO:0007669"/>
    <property type="project" value="UniProtKB-UniRule"/>
</dbReference>
<dbReference type="EMBL" id="WSRS01000050">
    <property type="protein sequence ID" value="MVX59211.1"/>
    <property type="molecule type" value="Genomic_DNA"/>
</dbReference>
<dbReference type="InterPro" id="IPR002935">
    <property type="entry name" value="SAM_O-MeTrfase"/>
</dbReference>
<keyword evidence="2 4" id="KW-0808">Transferase</keyword>
<keyword evidence="1 4" id="KW-0489">Methyltransferase</keyword>
<protein>
    <recommendedName>
        <fullName evidence="4">tRNA 5-hydroxyuridine methyltransferase</fullName>
        <ecNumber evidence="4">2.1.1.-</ecNumber>
    </recommendedName>
    <alternativeName>
        <fullName evidence="4">ho5U methyltransferase</fullName>
    </alternativeName>
</protein>
<dbReference type="HAMAP" id="MF_02217">
    <property type="entry name" value="TrmR_methyltr"/>
    <property type="match status" value="1"/>
</dbReference>
<feature type="binding site" evidence="4">
    <location>
        <position position="52"/>
    </location>
    <ligand>
        <name>S-adenosyl-L-methionine</name>
        <dbReference type="ChEBI" id="CHEBI:59789"/>
    </ligand>
</feature>
<evidence type="ECO:0000256" key="3">
    <source>
        <dbReference type="ARBA" id="ARBA00022691"/>
    </source>
</evidence>
<evidence type="ECO:0000313" key="5">
    <source>
        <dbReference type="EMBL" id="MVX59211.1"/>
    </source>
</evidence>
<accession>A0A7X3GA61</accession>
<dbReference type="GO" id="GO:0016300">
    <property type="term" value="F:tRNA (uridine) methyltransferase activity"/>
    <property type="evidence" value="ECO:0007669"/>
    <property type="project" value="UniProtKB-UniRule"/>
</dbReference>
<evidence type="ECO:0000256" key="2">
    <source>
        <dbReference type="ARBA" id="ARBA00022679"/>
    </source>
</evidence>
<sequence>MVKTYSEHSNPNMRRPVVQQGIVDFMRNQDQALPAFLQELQDFAAAENVPIIPKETVAFFRFFLQAVAPKRILEVGTAIGFSALMMAEALPEAEVVTIDRNLEMIQLAQENFARFQEGNRIRLLEGEAQGLLQDLKGQSFDLIFVDSAKSKYVVFLQDLLDLLPQGGILIFDDVFQGGDIAKLPEDIRRGQRAIYRGLHKLFEAVGQHPDLMVSYLPLGDGLLMVKKEADLVEISQEAL</sequence>
<dbReference type="PROSITE" id="PS51682">
    <property type="entry name" value="SAM_OMT_I"/>
    <property type="match status" value="1"/>
</dbReference>
<comment type="subunit">
    <text evidence="4">Homodimer.</text>
</comment>
<evidence type="ECO:0000256" key="1">
    <source>
        <dbReference type="ARBA" id="ARBA00022603"/>
    </source>
</evidence>
<name>A0A7X3GA61_9STRE</name>
<dbReference type="InterPro" id="IPR043675">
    <property type="entry name" value="TrmR_methyltr"/>
</dbReference>
<feature type="binding site" evidence="4">
    <location>
        <position position="146"/>
    </location>
    <ligand>
        <name>S-adenosyl-L-methionine</name>
        <dbReference type="ChEBI" id="CHEBI:59789"/>
    </ligand>
</feature>
<dbReference type="CDD" id="cd02440">
    <property type="entry name" value="AdoMet_MTases"/>
    <property type="match status" value="1"/>
</dbReference>
<dbReference type="Proteomes" id="UP000461595">
    <property type="component" value="Unassembled WGS sequence"/>
</dbReference>
<dbReference type="AlphaFoldDB" id="A0A7X3GA61"/>
<dbReference type="GO" id="GO:0008171">
    <property type="term" value="F:O-methyltransferase activity"/>
    <property type="evidence" value="ECO:0007669"/>
    <property type="project" value="InterPro"/>
</dbReference>
<dbReference type="SUPFAM" id="SSF53335">
    <property type="entry name" value="S-adenosyl-L-methionine-dependent methyltransferases"/>
    <property type="match status" value="1"/>
</dbReference>
<keyword evidence="4" id="KW-0819">tRNA processing</keyword>
<feature type="binding site" evidence="4">
    <location>
        <position position="82"/>
    </location>
    <ligand>
        <name>S-adenosyl-L-methionine</name>
        <dbReference type="ChEBI" id="CHEBI:59789"/>
    </ligand>
</feature>
<dbReference type="Gene3D" id="3.40.50.150">
    <property type="entry name" value="Vaccinia Virus protein VP39"/>
    <property type="match status" value="1"/>
</dbReference>
<dbReference type="PANTHER" id="PTHR10509">
    <property type="entry name" value="O-METHYLTRANSFERASE-RELATED"/>
    <property type="match status" value="1"/>
</dbReference>
<dbReference type="EC" id="2.1.1.-" evidence="4"/>
<dbReference type="InterPro" id="IPR029063">
    <property type="entry name" value="SAM-dependent_MTases_sf"/>
</dbReference>
<evidence type="ECO:0000256" key="4">
    <source>
        <dbReference type="HAMAP-Rule" id="MF_02217"/>
    </source>
</evidence>
<dbReference type="OrthoDB" id="9799672at2"/>
<gene>
    <name evidence="4" type="primary">trmR</name>
    <name evidence="5" type="ORF">E5983_06105</name>
</gene>